<sequence length="878" mass="100898">MESLIHVQNDFYTRINKTRANFKKSPKGRITEEYVENRLKIIEELWSEFKSGHKELYKLADPSKLKLHSYVTDEVYYKMEEVYLDHKCELIELLKSFIPKRSDNEYLSASGDNNSAGAKSSHNWRERGPSCPSHTSLVVREFLRWTEHRRIALEFIEPNNSNRRSDSRNLVQNSVKTRVLHANVFEVVCEYCAGNHKLCFCKEFSSKGYDKRHEFVANNRICFNCLGSNHSVRFCQKATNCRICKKRHHSLLHPPNMTPETINQGVSTQKVTEVATTNNENEPTVDSIVTCLGTSELRKQVLLATALVKVKSSSGQYQVVRALIDQGSQASFITEDTLQELGLKRSSVKGIISGLSENNSSVTSQGIVLLKILSMFDPTFKINVTTHVLKQITSRLPAKQIAEINWIKSANITLADPQYDSPNKIDLLLGAEVYSQILQGGIMKNAAMKNAAGSTLAQRTSLGWILSGSVECTNVDDNIVVLHSHIEENDMLNRFSELKSESMNSSKKMLTPEEEQCERIFTSTTKQNKDCRYIVKLPLREDDTCEGGKSRKTVVEKFKDLEKRFKRDNELKKDYTKVNNEYLTLNHMKMMEQPDDEVSQSVYSPHHTVVRKKMITTKMRVVFDGSCKNKKGISFNGNLLISPKLQLELRHFIIRWMHQPISLTADIIKMCKIVKVTDKDTNYQHMVWRENIDDEIRDYKLLTVTFGTSSVPYLTVRAMNQVVNGEKAEYPLASRRVNCEFYMNDLKSRGQTIEKALKFYYEMNALLNKGGFILQKWYKTSNKDQLNEMINKDNEENRKIGDIKGNVKFKTDNVVYLRIKDNFSSLKLIRVLNLAYSKEDDLPSTKWLFGRIVQKHSSTDNTTRVISLKYKRLLLCSV</sequence>
<feature type="region of interest" description="Disordered" evidence="1">
    <location>
        <begin position="108"/>
        <end position="128"/>
    </location>
</feature>
<dbReference type="GeneID" id="128202543"/>
<dbReference type="InterPro" id="IPR021109">
    <property type="entry name" value="Peptidase_aspartic_dom_sf"/>
</dbReference>
<evidence type="ECO:0000313" key="3">
    <source>
        <dbReference type="RefSeq" id="XP_052759203.1"/>
    </source>
</evidence>
<dbReference type="PANTHER" id="PTHR47331:SF4">
    <property type="entry name" value="PEPTIDASE S1 DOMAIN-CONTAINING PROTEIN"/>
    <property type="match status" value="1"/>
</dbReference>
<dbReference type="SUPFAM" id="SSF56672">
    <property type="entry name" value="DNA/RNA polymerases"/>
    <property type="match status" value="1"/>
</dbReference>
<dbReference type="Proteomes" id="UP001652740">
    <property type="component" value="Unplaced"/>
</dbReference>
<keyword evidence="2" id="KW-1185">Reference proteome</keyword>
<evidence type="ECO:0000313" key="2">
    <source>
        <dbReference type="Proteomes" id="UP001652740"/>
    </source>
</evidence>
<dbReference type="InterPro" id="IPR043502">
    <property type="entry name" value="DNA/RNA_pol_sf"/>
</dbReference>
<organism evidence="2 3">
    <name type="scientific">Galleria mellonella</name>
    <name type="common">Greater wax moth</name>
    <dbReference type="NCBI Taxonomy" id="7137"/>
    <lineage>
        <taxon>Eukaryota</taxon>
        <taxon>Metazoa</taxon>
        <taxon>Ecdysozoa</taxon>
        <taxon>Arthropoda</taxon>
        <taxon>Hexapoda</taxon>
        <taxon>Insecta</taxon>
        <taxon>Pterygota</taxon>
        <taxon>Neoptera</taxon>
        <taxon>Endopterygota</taxon>
        <taxon>Lepidoptera</taxon>
        <taxon>Glossata</taxon>
        <taxon>Ditrysia</taxon>
        <taxon>Pyraloidea</taxon>
        <taxon>Pyralidae</taxon>
        <taxon>Galleriinae</taxon>
        <taxon>Galleria</taxon>
    </lineage>
</organism>
<gene>
    <name evidence="3" type="primary">LOC128202543</name>
</gene>
<evidence type="ECO:0000256" key="1">
    <source>
        <dbReference type="SAM" id="MobiDB-lite"/>
    </source>
</evidence>
<feature type="compositionally biased region" description="Polar residues" evidence="1">
    <location>
        <begin position="108"/>
        <end position="121"/>
    </location>
</feature>
<dbReference type="CDD" id="cd00303">
    <property type="entry name" value="retropepsin_like"/>
    <property type="match status" value="1"/>
</dbReference>
<dbReference type="PANTHER" id="PTHR47331">
    <property type="entry name" value="PHD-TYPE DOMAIN-CONTAINING PROTEIN"/>
    <property type="match status" value="1"/>
</dbReference>
<protein>
    <submittedName>
        <fullName evidence="3">Uncharacterized protein LOC128202543</fullName>
    </submittedName>
</protein>
<reference evidence="3" key="1">
    <citation type="submission" date="2025-08" db="UniProtKB">
        <authorList>
            <consortium name="RefSeq"/>
        </authorList>
    </citation>
    <scope>IDENTIFICATION</scope>
    <source>
        <tissue evidence="3">Whole larvae</tissue>
    </source>
</reference>
<name>A0ABM3N6Y4_GALME</name>
<dbReference type="Gene3D" id="2.40.70.10">
    <property type="entry name" value="Acid Proteases"/>
    <property type="match status" value="1"/>
</dbReference>
<accession>A0ABM3N6Y4</accession>
<proteinExistence type="predicted"/>
<dbReference type="RefSeq" id="XP_052759203.1">
    <property type="nucleotide sequence ID" value="XM_052903243.1"/>
</dbReference>